<dbReference type="OrthoDB" id="5324692at2759"/>
<gene>
    <name evidence="2" type="ORF">MPH_08444</name>
</gene>
<comment type="caution">
    <text evidence="2">The sequence shown here is derived from an EMBL/GenBank/DDBJ whole genome shotgun (WGS) entry which is preliminary data.</text>
</comment>
<name>K2QWZ3_MACPH</name>
<accession>K2QWZ3</accession>
<dbReference type="Proteomes" id="UP000007129">
    <property type="component" value="Unassembled WGS sequence"/>
</dbReference>
<organism evidence="2 3">
    <name type="scientific">Macrophomina phaseolina (strain MS6)</name>
    <name type="common">Charcoal rot fungus</name>
    <dbReference type="NCBI Taxonomy" id="1126212"/>
    <lineage>
        <taxon>Eukaryota</taxon>
        <taxon>Fungi</taxon>
        <taxon>Dikarya</taxon>
        <taxon>Ascomycota</taxon>
        <taxon>Pezizomycotina</taxon>
        <taxon>Dothideomycetes</taxon>
        <taxon>Dothideomycetes incertae sedis</taxon>
        <taxon>Botryosphaeriales</taxon>
        <taxon>Botryosphaeriaceae</taxon>
        <taxon>Macrophomina</taxon>
    </lineage>
</organism>
<reference evidence="2 3" key="1">
    <citation type="journal article" date="2012" name="BMC Genomics">
        <title>Tools to kill: Genome of one of the most destructive plant pathogenic fungi Macrophomina phaseolina.</title>
        <authorList>
            <person name="Islam M.S."/>
            <person name="Haque M.S."/>
            <person name="Islam M.M."/>
            <person name="Emdad E.M."/>
            <person name="Halim A."/>
            <person name="Hossen Q.M.M."/>
            <person name="Hossain M.Z."/>
            <person name="Ahmed B."/>
            <person name="Rahim S."/>
            <person name="Rahman M.S."/>
            <person name="Alam M.M."/>
            <person name="Hou S."/>
            <person name="Wan X."/>
            <person name="Saito J.A."/>
            <person name="Alam M."/>
        </authorList>
    </citation>
    <scope>NUCLEOTIDE SEQUENCE [LARGE SCALE GENOMIC DNA]</scope>
    <source>
        <strain evidence="2 3">MS6</strain>
    </source>
</reference>
<dbReference type="EMBL" id="AHHD01000355">
    <property type="protein sequence ID" value="EKG14381.1"/>
    <property type="molecule type" value="Genomic_DNA"/>
</dbReference>
<dbReference type="HOGENOM" id="CLU_011640_1_0_1"/>
<protein>
    <recommendedName>
        <fullName evidence="4">Integral membrane protein</fullName>
    </recommendedName>
</protein>
<evidence type="ECO:0000313" key="3">
    <source>
        <dbReference type="Proteomes" id="UP000007129"/>
    </source>
</evidence>
<dbReference type="eggNOG" id="ENOG502RFFW">
    <property type="taxonomic scope" value="Eukaryota"/>
</dbReference>
<sequence length="726" mass="80437">MEGSTPGVQDQKQPSEEKKSEESNHESVVRKLQRTFTDTLRQAGPYFYAPPTPTIVKEETAVESQDTAKQDPAASATTGANQDAGFRPESGSRPVAHDNEAQAYEPAHQTIGEQHLGGAVPSCYYMKIPNPPAEVHSDQADRYFVPYRCEYPEVNDYADVFYFHHKDVADFWLCGFCFETRIRHTEFASSFEGGIKPKDNKLKCSFGAPRMLENLWPHALQTKDLKLVKEYMEKRVRIKDCYGATGVLGQNAQGVRWFGMRNNDVPGFLACEACYEEMLVGTTFQDNFAFYPHAQGPEDKWSCDLALEYIRRGLVRALKTSDWNAFVSMASRRTSIPACAGTQGVAAHSRKWYKPANPIEGVVTCEACHLDYFGFTQFDQHFIDCPVQDDSASNPWSCDLAPIPVKNAIEAAKKNSDFAPIHATLTSLATIPICANGAVSSNTWYNLTDGTPNFDVCPTCYTGLFACVGLSHLFRPSTTFQTTTRICDLSQHSPRFKEYITNYLSLVNTPGGLPTFLAHIARYAPIPKCARRDPVRNQRWHLLNGLAADLVVCDECHASFTSVTPLTDLLVAWPPSSSSPNNNNTTTDPVPRVCDMYSATMRARWTGLCATYNPSNPSTTASLDAFVAFSRHRHRVYEETMPHCRELLQAARLRGEQQRLANTMATHYHSMGLMTGGTGYGLHGGYGGLYAGQAAAAGAQGVGLMMETGADMGRVAVLEKRWEEVE</sequence>
<dbReference type="InParanoid" id="K2QWZ3"/>
<evidence type="ECO:0000256" key="1">
    <source>
        <dbReference type="SAM" id="MobiDB-lite"/>
    </source>
</evidence>
<evidence type="ECO:0000313" key="2">
    <source>
        <dbReference type="EMBL" id="EKG14381.1"/>
    </source>
</evidence>
<feature type="region of interest" description="Disordered" evidence="1">
    <location>
        <begin position="1"/>
        <end position="95"/>
    </location>
</feature>
<feature type="compositionally biased region" description="Basic and acidic residues" evidence="1">
    <location>
        <begin position="13"/>
        <end position="29"/>
    </location>
</feature>
<dbReference type="STRING" id="1126212.K2QWZ3"/>
<feature type="compositionally biased region" description="Polar residues" evidence="1">
    <location>
        <begin position="1"/>
        <end position="12"/>
    </location>
</feature>
<proteinExistence type="predicted"/>
<dbReference type="VEuPathDB" id="FungiDB:MPH_08444"/>
<dbReference type="AlphaFoldDB" id="K2QWZ3"/>
<evidence type="ECO:0008006" key="4">
    <source>
        <dbReference type="Google" id="ProtNLM"/>
    </source>
</evidence>